<dbReference type="FunFam" id="1.20.120.980:FF:000003">
    <property type="entry name" value="Serine protease 16"/>
    <property type="match status" value="1"/>
</dbReference>
<feature type="signal peptide" evidence="6">
    <location>
        <begin position="1"/>
        <end position="17"/>
    </location>
</feature>
<dbReference type="Pfam" id="PF05577">
    <property type="entry name" value="Peptidase_S28"/>
    <property type="match status" value="1"/>
</dbReference>
<dbReference type="AlphaFoldDB" id="A0A016SVA9"/>
<dbReference type="InterPro" id="IPR042269">
    <property type="entry name" value="Ser_carbopepase_S28_SKS"/>
</dbReference>
<protein>
    <recommendedName>
        <fullName evidence="9">Serine carboxypeptidase S28</fullName>
    </recommendedName>
</protein>
<sequence>MQLLLVSVAALVAVAFSEKLAPTPPLLRTKHSLRQKLLDQEPSDDVTSQYPWLQRLTFKQKLDHFNPTNTDTWNQRYYYNPKYARNTSIIFLMIGGEGPEDGKWAAKPDIQYLQWAQEYGAHVFDLEHRFFGDSWPKPNMDFASLSLLTTEQALADLAYFITSMNQKYGFKNPRWVTFGGSYPEWTVGAVASSAPLNLKIDFFEYAQVVEDDLTVTNKDCPGNVRDAFQKMQVLSNSSDGLNQLNKYFNLQPPFDKNTTQRDITNFFANVFGVFQSMSQYTYDGRNGESQKNLTDAKVCEIMMDTKEPDVIKRVYNVYLWYNGITGDPKTDLTVFPNSYSDMIASVKTGNLTLLGEDNAAARGWMWLCCNEVGFMQTTEGGIFGKTVPLQYYIDMCTDMFDASVTLDYLTPRNKAAQSYYGGSDKYTASNVVLPNGSLDPWHALGCYLNNTATTYPILINGTAHCSDMYPAYDGEPSALVGVRAQIKGHVRDFIKYDPVADGPGGSGFSISLFTSFLILLLSRM</sequence>
<comment type="caution">
    <text evidence="7">The sequence shown here is derived from an EMBL/GenBank/DDBJ whole genome shotgun (WGS) entry which is preliminary data.</text>
</comment>
<dbReference type="PANTHER" id="PTHR11010:SF101">
    <property type="entry name" value="SERINE PROTEASE F56F10.1-RELATED"/>
    <property type="match status" value="1"/>
</dbReference>
<dbReference type="GO" id="GO:0006508">
    <property type="term" value="P:proteolysis"/>
    <property type="evidence" value="ECO:0007669"/>
    <property type="project" value="UniProtKB-KW"/>
</dbReference>
<feature type="chain" id="PRO_5001486869" description="Serine carboxypeptidase S28" evidence="6">
    <location>
        <begin position="18"/>
        <end position="524"/>
    </location>
</feature>
<organism evidence="7 8">
    <name type="scientific">Ancylostoma ceylanicum</name>
    <dbReference type="NCBI Taxonomy" id="53326"/>
    <lineage>
        <taxon>Eukaryota</taxon>
        <taxon>Metazoa</taxon>
        <taxon>Ecdysozoa</taxon>
        <taxon>Nematoda</taxon>
        <taxon>Chromadorea</taxon>
        <taxon>Rhabditida</taxon>
        <taxon>Rhabditina</taxon>
        <taxon>Rhabditomorpha</taxon>
        <taxon>Strongyloidea</taxon>
        <taxon>Ancylostomatidae</taxon>
        <taxon>Ancylostomatinae</taxon>
        <taxon>Ancylostoma</taxon>
    </lineage>
</organism>
<keyword evidence="3 6" id="KW-0732">Signal</keyword>
<keyword evidence="8" id="KW-1185">Reference proteome</keyword>
<evidence type="ECO:0008006" key="9">
    <source>
        <dbReference type="Google" id="ProtNLM"/>
    </source>
</evidence>
<evidence type="ECO:0000313" key="8">
    <source>
        <dbReference type="Proteomes" id="UP000024635"/>
    </source>
</evidence>
<dbReference type="EMBL" id="JARK01001509">
    <property type="protein sequence ID" value="EYB94326.1"/>
    <property type="molecule type" value="Genomic_DNA"/>
</dbReference>
<evidence type="ECO:0000313" key="7">
    <source>
        <dbReference type="EMBL" id="EYB94326.1"/>
    </source>
</evidence>
<keyword evidence="4" id="KW-0378">Hydrolase</keyword>
<comment type="similarity">
    <text evidence="1">Belongs to the peptidase S28 family.</text>
</comment>
<dbReference type="InterPro" id="IPR029058">
    <property type="entry name" value="AB_hydrolase_fold"/>
</dbReference>
<keyword evidence="5" id="KW-0325">Glycoprotein</keyword>
<dbReference type="GO" id="GO:0070008">
    <property type="term" value="F:serine-type exopeptidase activity"/>
    <property type="evidence" value="ECO:0007669"/>
    <property type="project" value="InterPro"/>
</dbReference>
<dbReference type="Gene3D" id="3.40.50.1820">
    <property type="entry name" value="alpha/beta hydrolase"/>
    <property type="match status" value="1"/>
</dbReference>
<name>A0A016SVA9_9BILA</name>
<dbReference type="PANTHER" id="PTHR11010">
    <property type="entry name" value="PROTEASE S28 PRO-X CARBOXYPEPTIDASE-RELATED"/>
    <property type="match status" value="1"/>
</dbReference>
<dbReference type="InterPro" id="IPR008758">
    <property type="entry name" value="Peptidase_S28"/>
</dbReference>
<dbReference type="SUPFAM" id="SSF53474">
    <property type="entry name" value="alpha/beta-Hydrolases"/>
    <property type="match status" value="1"/>
</dbReference>
<evidence type="ECO:0000256" key="2">
    <source>
        <dbReference type="ARBA" id="ARBA00022670"/>
    </source>
</evidence>
<dbReference type="OrthoDB" id="1735038at2759"/>
<evidence type="ECO:0000256" key="4">
    <source>
        <dbReference type="ARBA" id="ARBA00022801"/>
    </source>
</evidence>
<dbReference type="Proteomes" id="UP000024635">
    <property type="component" value="Unassembled WGS sequence"/>
</dbReference>
<proteinExistence type="inferred from homology"/>
<dbReference type="GO" id="GO:0008239">
    <property type="term" value="F:dipeptidyl-peptidase activity"/>
    <property type="evidence" value="ECO:0007669"/>
    <property type="project" value="TreeGrafter"/>
</dbReference>
<evidence type="ECO:0000256" key="5">
    <source>
        <dbReference type="ARBA" id="ARBA00023180"/>
    </source>
</evidence>
<gene>
    <name evidence="7" type="primary">Acey_s0173.g421</name>
    <name evidence="7" type="synonym">Acey-F56F10.1</name>
    <name evidence="7" type="ORF">Y032_0173g421</name>
</gene>
<accession>A0A016SVA9</accession>
<evidence type="ECO:0000256" key="1">
    <source>
        <dbReference type="ARBA" id="ARBA00011079"/>
    </source>
</evidence>
<reference evidence="8" key="1">
    <citation type="journal article" date="2015" name="Nat. Genet.">
        <title>The genome and transcriptome of the zoonotic hookworm Ancylostoma ceylanicum identify infection-specific gene families.</title>
        <authorList>
            <person name="Schwarz E.M."/>
            <person name="Hu Y."/>
            <person name="Antoshechkin I."/>
            <person name="Miller M.M."/>
            <person name="Sternberg P.W."/>
            <person name="Aroian R.V."/>
        </authorList>
    </citation>
    <scope>NUCLEOTIDE SEQUENCE</scope>
    <source>
        <strain evidence="8">HY135</strain>
    </source>
</reference>
<evidence type="ECO:0000256" key="6">
    <source>
        <dbReference type="SAM" id="SignalP"/>
    </source>
</evidence>
<evidence type="ECO:0000256" key="3">
    <source>
        <dbReference type="ARBA" id="ARBA00022729"/>
    </source>
</evidence>
<dbReference type="Gene3D" id="1.20.120.980">
    <property type="entry name" value="Serine carboxypeptidase S28, SKS domain"/>
    <property type="match status" value="1"/>
</dbReference>
<keyword evidence="2" id="KW-0645">Protease</keyword>